<feature type="compositionally biased region" description="Basic residues" evidence="4">
    <location>
        <begin position="1"/>
        <end position="13"/>
    </location>
</feature>
<evidence type="ECO:0000256" key="3">
    <source>
        <dbReference type="PROSITE-ProRule" id="PRU00810"/>
    </source>
</evidence>
<reference evidence="6" key="1">
    <citation type="journal article" date="2013" name="Nature">
        <title>Draft genome of the wheat A-genome progenitor Triticum urartu.</title>
        <authorList>
            <person name="Ling H.Q."/>
            <person name="Zhao S."/>
            <person name="Liu D."/>
            <person name="Wang J."/>
            <person name="Sun H."/>
            <person name="Zhang C."/>
            <person name="Fan H."/>
            <person name="Li D."/>
            <person name="Dong L."/>
            <person name="Tao Y."/>
            <person name="Gao C."/>
            <person name="Wu H."/>
            <person name="Li Y."/>
            <person name="Cui Y."/>
            <person name="Guo X."/>
            <person name="Zheng S."/>
            <person name="Wang B."/>
            <person name="Yu K."/>
            <person name="Liang Q."/>
            <person name="Yang W."/>
            <person name="Lou X."/>
            <person name="Chen J."/>
            <person name="Feng M."/>
            <person name="Jian J."/>
            <person name="Zhang X."/>
            <person name="Luo G."/>
            <person name="Jiang Y."/>
            <person name="Liu J."/>
            <person name="Wang Z."/>
            <person name="Sha Y."/>
            <person name="Zhang B."/>
            <person name="Wu H."/>
            <person name="Tang D."/>
            <person name="Shen Q."/>
            <person name="Xue P."/>
            <person name="Zou S."/>
            <person name="Wang X."/>
            <person name="Liu X."/>
            <person name="Wang F."/>
            <person name="Yang Y."/>
            <person name="An X."/>
            <person name="Dong Z."/>
            <person name="Zhang K."/>
            <person name="Zhang X."/>
            <person name="Luo M.C."/>
            <person name="Dvorak J."/>
            <person name="Tong Y."/>
            <person name="Wang J."/>
            <person name="Yang H."/>
            <person name="Li Z."/>
            <person name="Wang D."/>
            <person name="Zhang A."/>
            <person name="Wang J."/>
        </authorList>
    </citation>
    <scope>NUCLEOTIDE SEQUENCE</scope>
    <source>
        <strain evidence="6">cv. G1812</strain>
    </source>
</reference>
<dbReference type="AlphaFoldDB" id="A0A8R7PN99"/>
<evidence type="ECO:0000313" key="6">
    <source>
        <dbReference type="Proteomes" id="UP000015106"/>
    </source>
</evidence>
<evidence type="ECO:0000313" key="5">
    <source>
        <dbReference type="EnsemblPlants" id="TuG1812G0300000429.01.T01.cds402107"/>
    </source>
</evidence>
<dbReference type="Proteomes" id="UP000015106">
    <property type="component" value="Chromosome 3"/>
</dbReference>
<dbReference type="GO" id="GO:0005634">
    <property type="term" value="C:nucleus"/>
    <property type="evidence" value="ECO:0007669"/>
    <property type="project" value="UniProtKB-SubCell"/>
</dbReference>
<dbReference type="InterPro" id="IPR003822">
    <property type="entry name" value="PAH"/>
</dbReference>
<dbReference type="InterPro" id="IPR036600">
    <property type="entry name" value="PAH_sf"/>
</dbReference>
<dbReference type="PROSITE" id="PS51477">
    <property type="entry name" value="PAH"/>
    <property type="match status" value="1"/>
</dbReference>
<keyword evidence="2 3" id="KW-0539">Nucleus</keyword>
<dbReference type="EnsemblPlants" id="TuG1812G0300000429.01.T01">
    <property type="protein sequence ID" value="TuG1812G0300000429.01.T01.cds402107"/>
    <property type="gene ID" value="TuG1812G0300000429.01"/>
</dbReference>
<protein>
    <submittedName>
        <fullName evidence="5">Uncharacterized protein</fullName>
    </submittedName>
</protein>
<feature type="compositionally biased region" description="Basic and acidic residues" evidence="4">
    <location>
        <begin position="50"/>
        <end position="62"/>
    </location>
</feature>
<reference evidence="5" key="3">
    <citation type="submission" date="2022-06" db="UniProtKB">
        <authorList>
            <consortium name="EnsemblPlants"/>
        </authorList>
    </citation>
    <scope>IDENTIFICATION</scope>
</reference>
<dbReference type="SUPFAM" id="SSF47762">
    <property type="entry name" value="PAH2 domain"/>
    <property type="match status" value="1"/>
</dbReference>
<keyword evidence="6" id="KW-1185">Reference proteome</keyword>
<evidence type="ECO:0000256" key="4">
    <source>
        <dbReference type="SAM" id="MobiDB-lite"/>
    </source>
</evidence>
<proteinExistence type="predicted"/>
<evidence type="ECO:0000256" key="1">
    <source>
        <dbReference type="ARBA" id="ARBA00004123"/>
    </source>
</evidence>
<name>A0A8R7PN99_TRIUA</name>
<organism evidence="5 6">
    <name type="scientific">Triticum urartu</name>
    <name type="common">Red wild einkorn</name>
    <name type="synonym">Crithodium urartu</name>
    <dbReference type="NCBI Taxonomy" id="4572"/>
    <lineage>
        <taxon>Eukaryota</taxon>
        <taxon>Viridiplantae</taxon>
        <taxon>Streptophyta</taxon>
        <taxon>Embryophyta</taxon>
        <taxon>Tracheophyta</taxon>
        <taxon>Spermatophyta</taxon>
        <taxon>Magnoliopsida</taxon>
        <taxon>Liliopsida</taxon>
        <taxon>Poales</taxon>
        <taxon>Poaceae</taxon>
        <taxon>BOP clade</taxon>
        <taxon>Pooideae</taxon>
        <taxon>Triticodae</taxon>
        <taxon>Triticeae</taxon>
        <taxon>Triticinae</taxon>
        <taxon>Triticum</taxon>
    </lineage>
</organism>
<dbReference type="GO" id="GO:0006355">
    <property type="term" value="P:regulation of DNA-templated transcription"/>
    <property type="evidence" value="ECO:0007669"/>
    <property type="project" value="InterPro"/>
</dbReference>
<feature type="compositionally biased region" description="Basic residues" evidence="4">
    <location>
        <begin position="63"/>
        <end position="78"/>
    </location>
</feature>
<dbReference type="Gramene" id="TuG1812G0300000429.01.T01">
    <property type="protein sequence ID" value="TuG1812G0300000429.01.T01.cds402107"/>
    <property type="gene ID" value="TuG1812G0300000429.01"/>
</dbReference>
<evidence type="ECO:0000256" key="2">
    <source>
        <dbReference type="ARBA" id="ARBA00023242"/>
    </source>
</evidence>
<sequence>RPTRRPGSHRHGATARQFSEARGERRPTPPGAGQIKLGVRSGRLRRVPRPPRELLPGRDRRLPGRHHGQAVRVPRRPFRPCSNSPRLLAPPLPAPSRPVSEDPPKQPKRERRHRHPVDADCAEAMRFLQRVKLADAGLYDRVLTLLFHVRAEVTLDANQIYSEARKIFESAHGDLLHGFTEYLPTGRDWTF</sequence>
<feature type="region of interest" description="Disordered" evidence="4">
    <location>
        <begin position="1"/>
        <end position="115"/>
    </location>
</feature>
<accession>A0A8R7PN99</accession>
<reference evidence="5" key="2">
    <citation type="submission" date="2018-03" db="EMBL/GenBank/DDBJ databases">
        <title>The Triticum urartu genome reveals the dynamic nature of wheat genome evolution.</title>
        <authorList>
            <person name="Ling H."/>
            <person name="Ma B."/>
            <person name="Shi X."/>
            <person name="Liu H."/>
            <person name="Dong L."/>
            <person name="Sun H."/>
            <person name="Cao Y."/>
            <person name="Gao Q."/>
            <person name="Zheng S."/>
            <person name="Li Y."/>
            <person name="Yu Y."/>
            <person name="Du H."/>
            <person name="Qi M."/>
            <person name="Li Y."/>
            <person name="Yu H."/>
            <person name="Cui Y."/>
            <person name="Wang N."/>
            <person name="Chen C."/>
            <person name="Wu H."/>
            <person name="Zhao Y."/>
            <person name="Zhang J."/>
            <person name="Li Y."/>
            <person name="Zhou W."/>
            <person name="Zhang B."/>
            <person name="Hu W."/>
            <person name="Eijk M."/>
            <person name="Tang J."/>
            <person name="Witsenboer H."/>
            <person name="Zhao S."/>
            <person name="Li Z."/>
            <person name="Zhang A."/>
            <person name="Wang D."/>
            <person name="Liang C."/>
        </authorList>
    </citation>
    <scope>NUCLEOTIDE SEQUENCE [LARGE SCALE GENOMIC DNA]</scope>
    <source>
        <strain evidence="5">cv. G1812</strain>
    </source>
</reference>
<comment type="subcellular location">
    <subcellularLocation>
        <location evidence="1 3">Nucleus</location>
    </subcellularLocation>
</comment>